<dbReference type="PANTHER" id="PTHR30625">
    <property type="entry name" value="PROTEIN TOLQ"/>
    <property type="match status" value="1"/>
</dbReference>
<dbReference type="GO" id="GO:0005886">
    <property type="term" value="C:plasma membrane"/>
    <property type="evidence" value="ECO:0007669"/>
    <property type="project" value="UniProtKB-SubCell"/>
</dbReference>
<protein>
    <submittedName>
        <fullName evidence="11">Biopolymer transport protein</fullName>
    </submittedName>
</protein>
<keyword evidence="5 8" id="KW-0653">Protein transport</keyword>
<evidence type="ECO:0000259" key="10">
    <source>
        <dbReference type="Pfam" id="PF01618"/>
    </source>
</evidence>
<dbReference type="PANTHER" id="PTHR30625:SF15">
    <property type="entry name" value="BIOPOLYMER TRANSPORT PROTEIN EXBB"/>
    <property type="match status" value="1"/>
</dbReference>
<keyword evidence="7 9" id="KW-0472">Membrane</keyword>
<keyword evidence="2 8" id="KW-0813">Transport</keyword>
<feature type="transmembrane region" description="Helical" evidence="9">
    <location>
        <begin position="6"/>
        <end position="25"/>
    </location>
</feature>
<proteinExistence type="inferred from homology"/>
<evidence type="ECO:0000256" key="8">
    <source>
        <dbReference type="RuleBase" id="RU004057"/>
    </source>
</evidence>
<dbReference type="NCBIfam" id="TIGR02805">
    <property type="entry name" value="exbB2"/>
    <property type="match status" value="1"/>
</dbReference>
<dbReference type="Pfam" id="PF01618">
    <property type="entry name" value="MotA_ExbB"/>
    <property type="match status" value="1"/>
</dbReference>
<dbReference type="InterPro" id="IPR014172">
    <property type="entry name" value="TonB_ExbB_2"/>
</dbReference>
<dbReference type="OrthoDB" id="9805133at2"/>
<dbReference type="InterPro" id="IPR002898">
    <property type="entry name" value="MotA_ExbB_proton_chnl"/>
</dbReference>
<evidence type="ECO:0000256" key="6">
    <source>
        <dbReference type="ARBA" id="ARBA00022989"/>
    </source>
</evidence>
<comment type="similarity">
    <text evidence="8">Belongs to the exbB/tolQ family.</text>
</comment>
<evidence type="ECO:0000256" key="1">
    <source>
        <dbReference type="ARBA" id="ARBA00004429"/>
    </source>
</evidence>
<evidence type="ECO:0000256" key="2">
    <source>
        <dbReference type="ARBA" id="ARBA00022448"/>
    </source>
</evidence>
<evidence type="ECO:0000256" key="5">
    <source>
        <dbReference type="ARBA" id="ARBA00022927"/>
    </source>
</evidence>
<keyword evidence="12" id="KW-1185">Reference proteome</keyword>
<feature type="domain" description="MotA/TolQ/ExbB proton channel" evidence="10">
    <location>
        <begin position="48"/>
        <end position="132"/>
    </location>
</feature>
<accession>Q7VJX2</accession>
<dbReference type="Proteomes" id="UP000002495">
    <property type="component" value="Chromosome"/>
</dbReference>
<dbReference type="EMBL" id="AE017125">
    <property type="protein sequence ID" value="AAP76717.1"/>
    <property type="molecule type" value="Genomic_DNA"/>
</dbReference>
<gene>
    <name evidence="11" type="ordered locus">HH_0120</name>
</gene>
<feature type="transmembrane region" description="Helical" evidence="9">
    <location>
        <begin position="53"/>
        <end position="79"/>
    </location>
</feature>
<dbReference type="STRING" id="235279.HH_0120"/>
<evidence type="ECO:0000256" key="7">
    <source>
        <dbReference type="ARBA" id="ARBA00023136"/>
    </source>
</evidence>
<name>Q7VJX2_HELHP</name>
<dbReference type="GO" id="GO:0017038">
    <property type="term" value="P:protein import"/>
    <property type="evidence" value="ECO:0007669"/>
    <property type="project" value="TreeGrafter"/>
</dbReference>
<dbReference type="GO" id="GO:0055085">
    <property type="term" value="P:transmembrane transport"/>
    <property type="evidence" value="ECO:0007669"/>
    <property type="project" value="InterPro"/>
</dbReference>
<feature type="transmembrane region" description="Helical" evidence="9">
    <location>
        <begin position="99"/>
        <end position="121"/>
    </location>
</feature>
<keyword evidence="3" id="KW-1003">Cell membrane</keyword>
<dbReference type="HOGENOM" id="CLU_133317_0_0_7"/>
<organism evidence="11 12">
    <name type="scientific">Helicobacter hepaticus (strain ATCC 51449 / 3B1)</name>
    <dbReference type="NCBI Taxonomy" id="235279"/>
    <lineage>
        <taxon>Bacteria</taxon>
        <taxon>Pseudomonadati</taxon>
        <taxon>Campylobacterota</taxon>
        <taxon>Epsilonproteobacteria</taxon>
        <taxon>Campylobacterales</taxon>
        <taxon>Helicobacteraceae</taxon>
        <taxon>Helicobacter</taxon>
    </lineage>
</organism>
<dbReference type="InterPro" id="IPR050790">
    <property type="entry name" value="ExbB/TolQ_transport"/>
</dbReference>
<reference evidence="11 12" key="1">
    <citation type="journal article" date="2003" name="Proc. Natl. Acad. Sci. U.S.A.">
        <title>The complete genome sequence of the carcinogenic bacterium Helicobacter hepaticus.</title>
        <authorList>
            <person name="Suerbaum S."/>
            <person name="Josenhans C."/>
            <person name="Sterzenbach T."/>
            <person name="Drescher B."/>
            <person name="Brandt P."/>
            <person name="Bell M."/>
            <person name="Droege M."/>
            <person name="Fartmann B."/>
            <person name="Fischer H.-P."/>
            <person name="Ge Z."/>
            <person name="Hoerster A."/>
            <person name="Holland R."/>
            <person name="Klein K."/>
            <person name="Koenig J."/>
            <person name="Macko L."/>
            <person name="Mendz G.L."/>
            <person name="Nyakatura G."/>
            <person name="Schauer D.B."/>
            <person name="Shen Z."/>
            <person name="Weber J."/>
            <person name="Frosch M."/>
            <person name="Fox J.G."/>
        </authorList>
    </citation>
    <scope>NUCLEOTIDE SEQUENCE [LARGE SCALE GENOMIC DNA]</scope>
    <source>
        <strain evidence="12">ATCC 51449 / 3B1</strain>
    </source>
</reference>
<keyword evidence="4 9" id="KW-0812">Transmembrane</keyword>
<dbReference type="RefSeq" id="WP_011114963.1">
    <property type="nucleotide sequence ID" value="NC_004917.1"/>
</dbReference>
<evidence type="ECO:0000313" key="11">
    <source>
        <dbReference type="EMBL" id="AAP76717.1"/>
    </source>
</evidence>
<sequence length="150" mass="16645">MKEIVDYGVLGFLLFLSIVVLGLALERWWAYRKINLDAFSDKRILELELHKRLTLIATIGSNAPYIGLLGTVIGIMVTFVEIGSTSLIDTQNIMSGLALALKATAAGLIVAIPSIVFYNLLLRRSEVLLSLWDIAHNPPHKPKTPTRYDI</sequence>
<comment type="subcellular location">
    <subcellularLocation>
        <location evidence="1">Cell inner membrane</location>
        <topology evidence="1">Multi-pass membrane protein</topology>
    </subcellularLocation>
    <subcellularLocation>
        <location evidence="8">Membrane</location>
        <topology evidence="8">Multi-pass membrane protein</topology>
    </subcellularLocation>
</comment>
<dbReference type="AlphaFoldDB" id="Q7VJX2"/>
<keyword evidence="6 9" id="KW-1133">Transmembrane helix</keyword>
<evidence type="ECO:0000256" key="3">
    <source>
        <dbReference type="ARBA" id="ARBA00022475"/>
    </source>
</evidence>
<evidence type="ECO:0000256" key="4">
    <source>
        <dbReference type="ARBA" id="ARBA00022692"/>
    </source>
</evidence>
<evidence type="ECO:0000256" key="9">
    <source>
        <dbReference type="SAM" id="Phobius"/>
    </source>
</evidence>
<evidence type="ECO:0000313" key="12">
    <source>
        <dbReference type="Proteomes" id="UP000002495"/>
    </source>
</evidence>
<dbReference type="eggNOG" id="COG0811">
    <property type="taxonomic scope" value="Bacteria"/>
</dbReference>
<dbReference type="KEGG" id="hhe:HH_0120"/>